<proteinExistence type="predicted"/>
<evidence type="ECO:0000313" key="3">
    <source>
        <dbReference type="Proteomes" id="UP000006729"/>
    </source>
</evidence>
<organism evidence="2 3">
    <name type="scientific">Populus trichocarpa</name>
    <name type="common">Western balsam poplar</name>
    <name type="synonym">Populus balsamifera subsp. trichocarpa</name>
    <dbReference type="NCBI Taxonomy" id="3694"/>
    <lineage>
        <taxon>Eukaryota</taxon>
        <taxon>Viridiplantae</taxon>
        <taxon>Streptophyta</taxon>
        <taxon>Embryophyta</taxon>
        <taxon>Tracheophyta</taxon>
        <taxon>Spermatophyta</taxon>
        <taxon>Magnoliopsida</taxon>
        <taxon>eudicotyledons</taxon>
        <taxon>Gunneridae</taxon>
        <taxon>Pentapetalae</taxon>
        <taxon>rosids</taxon>
        <taxon>fabids</taxon>
        <taxon>Malpighiales</taxon>
        <taxon>Salicaceae</taxon>
        <taxon>Saliceae</taxon>
        <taxon>Populus</taxon>
    </lineage>
</organism>
<dbReference type="AlphaFoldDB" id="U5FUJ9"/>
<reference evidence="2 3" key="1">
    <citation type="journal article" date="2006" name="Science">
        <title>The genome of black cottonwood, Populus trichocarpa (Torr. &amp; Gray).</title>
        <authorList>
            <person name="Tuskan G.A."/>
            <person name="Difazio S."/>
            <person name="Jansson S."/>
            <person name="Bohlmann J."/>
            <person name="Grigoriev I."/>
            <person name="Hellsten U."/>
            <person name="Putnam N."/>
            <person name="Ralph S."/>
            <person name="Rombauts S."/>
            <person name="Salamov A."/>
            <person name="Schein J."/>
            <person name="Sterck L."/>
            <person name="Aerts A."/>
            <person name="Bhalerao R.R."/>
            <person name="Bhalerao R.P."/>
            <person name="Blaudez D."/>
            <person name="Boerjan W."/>
            <person name="Brun A."/>
            <person name="Brunner A."/>
            <person name="Busov V."/>
            <person name="Campbell M."/>
            <person name="Carlson J."/>
            <person name="Chalot M."/>
            <person name="Chapman J."/>
            <person name="Chen G.L."/>
            <person name="Cooper D."/>
            <person name="Coutinho P.M."/>
            <person name="Couturier J."/>
            <person name="Covert S."/>
            <person name="Cronk Q."/>
            <person name="Cunningham R."/>
            <person name="Davis J."/>
            <person name="Degroeve S."/>
            <person name="Dejardin A."/>
            <person name="Depamphilis C."/>
            <person name="Detter J."/>
            <person name="Dirks B."/>
            <person name="Dubchak I."/>
            <person name="Duplessis S."/>
            <person name="Ehlting J."/>
            <person name="Ellis B."/>
            <person name="Gendler K."/>
            <person name="Goodstein D."/>
            <person name="Gribskov M."/>
            <person name="Grimwood J."/>
            <person name="Groover A."/>
            <person name="Gunter L."/>
            <person name="Hamberger B."/>
            <person name="Heinze B."/>
            <person name="Helariutta Y."/>
            <person name="Henrissat B."/>
            <person name="Holligan D."/>
            <person name="Holt R."/>
            <person name="Huang W."/>
            <person name="Islam-Faridi N."/>
            <person name="Jones S."/>
            <person name="Jones-Rhoades M."/>
            <person name="Jorgensen R."/>
            <person name="Joshi C."/>
            <person name="Kangasjarvi J."/>
            <person name="Karlsson J."/>
            <person name="Kelleher C."/>
            <person name="Kirkpatrick R."/>
            <person name="Kirst M."/>
            <person name="Kohler A."/>
            <person name="Kalluri U."/>
            <person name="Larimer F."/>
            <person name="Leebens-Mack J."/>
            <person name="Leple J.C."/>
            <person name="Locascio P."/>
            <person name="Lou Y."/>
            <person name="Lucas S."/>
            <person name="Martin F."/>
            <person name="Montanini B."/>
            <person name="Napoli C."/>
            <person name="Nelson D.R."/>
            <person name="Nelson C."/>
            <person name="Nieminen K."/>
            <person name="Nilsson O."/>
            <person name="Pereda V."/>
            <person name="Peter G."/>
            <person name="Philippe R."/>
            <person name="Pilate G."/>
            <person name="Poliakov A."/>
            <person name="Razumovskaya J."/>
            <person name="Richardson P."/>
            <person name="Rinaldi C."/>
            <person name="Ritland K."/>
            <person name="Rouze P."/>
            <person name="Ryaboy D."/>
            <person name="Schmutz J."/>
            <person name="Schrader J."/>
            <person name="Segerman B."/>
            <person name="Shin H."/>
            <person name="Siddiqui A."/>
            <person name="Sterky F."/>
            <person name="Terry A."/>
            <person name="Tsai C.J."/>
            <person name="Uberbacher E."/>
            <person name="Unneberg P."/>
            <person name="Vahala J."/>
            <person name="Wall K."/>
            <person name="Wessler S."/>
            <person name="Yang G."/>
            <person name="Yin T."/>
            <person name="Douglas C."/>
            <person name="Marra M."/>
            <person name="Sandberg G."/>
            <person name="Van de Peer Y."/>
            <person name="Rokhsar D."/>
        </authorList>
    </citation>
    <scope>NUCLEOTIDE SEQUENCE [LARGE SCALE GENOMIC DNA]</scope>
    <source>
        <strain evidence="3">cv. Nisqually</strain>
    </source>
</reference>
<gene>
    <name evidence="2" type="ORF">POPTR_013G033400</name>
</gene>
<protein>
    <submittedName>
        <fullName evidence="2">Uncharacterized protein</fullName>
    </submittedName>
</protein>
<dbReference type="Proteomes" id="UP000006729">
    <property type="component" value="Chromosome 13"/>
</dbReference>
<sequence length="94" mass="10947">MYLKIAKNPTKQAKKQTQESLQIPKKNCHSPLSTKEKNMNQEANPESKISLGWLLDCVLVLLQFYRIRHRNANHKCKNIINYIIIIINKKLSMG</sequence>
<keyword evidence="3" id="KW-1185">Reference proteome</keyword>
<dbReference type="EMBL" id="CM009302">
    <property type="protein sequence ID" value="PNT06489.1"/>
    <property type="molecule type" value="Genomic_DNA"/>
</dbReference>
<feature type="region of interest" description="Disordered" evidence="1">
    <location>
        <begin position="1"/>
        <end position="44"/>
    </location>
</feature>
<accession>U5FUJ9</accession>
<dbReference type="InParanoid" id="U5FUJ9"/>
<evidence type="ECO:0000256" key="1">
    <source>
        <dbReference type="SAM" id="MobiDB-lite"/>
    </source>
</evidence>
<name>U5FUJ9_POPTR</name>
<evidence type="ECO:0000313" key="2">
    <source>
        <dbReference type="EMBL" id="PNT06489.1"/>
    </source>
</evidence>